<organism evidence="3 4">
    <name type="scientific">Paraburkholderia dioscoreae</name>
    <dbReference type="NCBI Taxonomy" id="2604047"/>
    <lineage>
        <taxon>Bacteria</taxon>
        <taxon>Pseudomonadati</taxon>
        <taxon>Pseudomonadota</taxon>
        <taxon>Betaproteobacteria</taxon>
        <taxon>Burkholderiales</taxon>
        <taxon>Burkholderiaceae</taxon>
        <taxon>Paraburkholderia</taxon>
    </lineage>
</organism>
<protein>
    <recommendedName>
        <fullName evidence="2">Winged helix-turn-helix domain-containing protein</fullName>
    </recommendedName>
</protein>
<evidence type="ECO:0000259" key="2">
    <source>
        <dbReference type="Pfam" id="PF14090"/>
    </source>
</evidence>
<dbReference type="AlphaFoldDB" id="A0A5Q4YW52"/>
<feature type="region of interest" description="Disordered" evidence="1">
    <location>
        <begin position="1"/>
        <end position="27"/>
    </location>
</feature>
<proteinExistence type="predicted"/>
<dbReference type="InterPro" id="IPR055245">
    <property type="entry name" value="HTH_proteobacteria"/>
</dbReference>
<reference evidence="3 4" key="1">
    <citation type="submission" date="2019-08" db="EMBL/GenBank/DDBJ databases">
        <authorList>
            <person name="Herpell B J."/>
        </authorList>
    </citation>
    <scope>NUCLEOTIDE SEQUENCE [LARGE SCALE GENOMIC DNA]</scope>
    <source>
        <strain evidence="4">Msb3</strain>
    </source>
</reference>
<evidence type="ECO:0000313" key="3">
    <source>
        <dbReference type="EMBL" id="VVD29960.1"/>
    </source>
</evidence>
<dbReference type="EMBL" id="LR699553">
    <property type="protein sequence ID" value="VVD29960.1"/>
    <property type="molecule type" value="Genomic_DNA"/>
</dbReference>
<dbReference type="Proteomes" id="UP000325811">
    <property type="component" value="Chromosome I"/>
</dbReference>
<keyword evidence="4" id="KW-1185">Reference proteome</keyword>
<gene>
    <name evidence="3" type="ORF">PDMSB3_3504</name>
</gene>
<dbReference type="Pfam" id="PF14090">
    <property type="entry name" value="HTH_39"/>
    <property type="match status" value="1"/>
</dbReference>
<name>A0A5Q4YW52_9BURK</name>
<dbReference type="KEGG" id="pdio:PDMSB3_3504"/>
<evidence type="ECO:0000313" key="4">
    <source>
        <dbReference type="Proteomes" id="UP000325811"/>
    </source>
</evidence>
<dbReference type="RefSeq" id="WP_165186925.1">
    <property type="nucleotide sequence ID" value="NZ_LR699553.1"/>
</dbReference>
<feature type="domain" description="Winged helix-turn-helix" evidence="2">
    <location>
        <begin position="29"/>
        <end position="95"/>
    </location>
</feature>
<evidence type="ECO:0000256" key="1">
    <source>
        <dbReference type="SAM" id="MobiDB-lite"/>
    </source>
</evidence>
<feature type="compositionally biased region" description="Polar residues" evidence="1">
    <location>
        <begin position="15"/>
        <end position="27"/>
    </location>
</feature>
<sequence length="100" mass="11060">MAHKKAATLEGAAQIESQTQSNGNDANAQRRRILDFLRQHGSLSTIDARHLIDCLHPAARVMELRNAGYSIATVWSHEVTPEGGRHRVARYHLMSEAGTC</sequence>
<accession>A0A5Q4YW52</accession>